<dbReference type="InterPro" id="IPR002028">
    <property type="entry name" value="Trp_synthase_suA"/>
</dbReference>
<dbReference type="GO" id="GO:0005829">
    <property type="term" value="C:cytosol"/>
    <property type="evidence" value="ECO:0007669"/>
    <property type="project" value="TreeGrafter"/>
</dbReference>
<evidence type="ECO:0000256" key="2">
    <source>
        <dbReference type="ARBA" id="ARBA00004733"/>
    </source>
</evidence>
<dbReference type="InterPro" id="IPR011060">
    <property type="entry name" value="RibuloseP-bd_barrel"/>
</dbReference>
<reference evidence="12" key="1">
    <citation type="journal article" date="2010" name="Stand. Genomic Sci.">
        <title>Complete genome sequence of 'Thermobaculum terrenum' type strain (YNP1).</title>
        <authorList>
            <person name="Kiss H."/>
            <person name="Cleland D."/>
            <person name="Lapidus A."/>
            <person name="Lucas S."/>
            <person name="Glavina Del Rio T."/>
            <person name="Nolan M."/>
            <person name="Tice H."/>
            <person name="Han C."/>
            <person name="Goodwin L."/>
            <person name="Pitluck S."/>
            <person name="Liolios K."/>
            <person name="Ivanova N."/>
            <person name="Mavromatis K."/>
            <person name="Ovchinnikova G."/>
            <person name="Pati A."/>
            <person name="Chen A."/>
            <person name="Palaniappan K."/>
            <person name="Land M."/>
            <person name="Hauser L."/>
            <person name="Chang Y."/>
            <person name="Jeffries C."/>
            <person name="Lu M."/>
            <person name="Brettin T."/>
            <person name="Detter J."/>
            <person name="Goker M."/>
            <person name="Tindall B."/>
            <person name="Beck B."/>
            <person name="McDermott T."/>
            <person name="Woyke T."/>
            <person name="Bristow J."/>
            <person name="Eisen J."/>
            <person name="Markowitz V."/>
            <person name="Hugenholtz P."/>
            <person name="Kyrpides N."/>
            <person name="Klenk H."/>
            <person name="Cheng J."/>
        </authorList>
    </citation>
    <scope>NUCLEOTIDE SEQUENCE [LARGE SCALE GENOMIC DNA]</scope>
    <source>
        <strain evidence="12">ATCC BAA-798 / YNP1</strain>
    </source>
</reference>
<evidence type="ECO:0000256" key="5">
    <source>
        <dbReference type="ARBA" id="ARBA00022822"/>
    </source>
</evidence>
<dbReference type="OrthoDB" id="9804578at2"/>
<dbReference type="Gene3D" id="3.20.20.70">
    <property type="entry name" value="Aldolase class I"/>
    <property type="match status" value="1"/>
</dbReference>
<protein>
    <recommendedName>
        <fullName evidence="9">Tryptophan synthase alpha chain</fullName>
        <ecNumber evidence="9">4.2.1.20</ecNumber>
    </recommendedName>
</protein>
<proteinExistence type="inferred from homology"/>
<dbReference type="SUPFAM" id="SSF51366">
    <property type="entry name" value="Ribulose-phoshate binding barrel"/>
    <property type="match status" value="1"/>
</dbReference>
<dbReference type="FunFam" id="3.20.20.70:FF:000037">
    <property type="entry name" value="Tryptophan synthase alpha chain"/>
    <property type="match status" value="1"/>
</dbReference>
<keyword evidence="4 9" id="KW-0028">Amino-acid biosynthesis</keyword>
<evidence type="ECO:0000313" key="11">
    <source>
        <dbReference type="EMBL" id="ACZ42156.1"/>
    </source>
</evidence>
<name>D1CBJ1_THET1</name>
<dbReference type="PANTHER" id="PTHR43406:SF1">
    <property type="entry name" value="TRYPTOPHAN SYNTHASE ALPHA CHAIN, CHLOROPLASTIC"/>
    <property type="match status" value="1"/>
</dbReference>
<comment type="similarity">
    <text evidence="9 10">Belongs to the TrpA family.</text>
</comment>
<dbReference type="RefSeq" id="WP_012875191.1">
    <property type="nucleotide sequence ID" value="NC_013525.1"/>
</dbReference>
<dbReference type="KEGG" id="ttr:Tter_1248"/>
<dbReference type="EMBL" id="CP001825">
    <property type="protein sequence ID" value="ACZ42156.1"/>
    <property type="molecule type" value="Genomic_DNA"/>
</dbReference>
<dbReference type="CDD" id="cd04724">
    <property type="entry name" value="Tryptophan_synthase_alpha"/>
    <property type="match status" value="1"/>
</dbReference>
<evidence type="ECO:0000256" key="6">
    <source>
        <dbReference type="ARBA" id="ARBA00023141"/>
    </source>
</evidence>
<evidence type="ECO:0000256" key="7">
    <source>
        <dbReference type="ARBA" id="ARBA00023239"/>
    </source>
</evidence>
<feature type="active site" description="Proton acceptor" evidence="9">
    <location>
        <position position="49"/>
    </location>
</feature>
<dbReference type="NCBIfam" id="TIGR00262">
    <property type="entry name" value="trpA"/>
    <property type="match status" value="1"/>
</dbReference>
<dbReference type="InterPro" id="IPR013785">
    <property type="entry name" value="Aldolase_TIM"/>
</dbReference>
<dbReference type="Proteomes" id="UP000000323">
    <property type="component" value="Chromosome 1"/>
</dbReference>
<dbReference type="UniPathway" id="UPA00035">
    <property type="reaction ID" value="UER00044"/>
</dbReference>
<dbReference type="eggNOG" id="COG0159">
    <property type="taxonomic scope" value="Bacteria"/>
</dbReference>
<dbReference type="GO" id="GO:0004834">
    <property type="term" value="F:tryptophan synthase activity"/>
    <property type="evidence" value="ECO:0007669"/>
    <property type="project" value="UniProtKB-UniRule"/>
</dbReference>
<sequence>MISVADSFQKARDEGRLAFIPYIMSGFPDEPASVEIAKMYAETGADIIELGVPFSDPLADGPTIQRASNRALANGTTLRSSLEVAENIAREVSIPIVMMSYYNPILRYGVQRFFQDASNSGISAVIIPDLLPEESEEVSTYSSEYEVGLVFLVAPTSTVDRIKLAAQAANAFLYCVSLTGVTGARDSLPDYLEPFLRTVRGQTDLPLVVGFGISKPDHIRQLHQFADGVVVASAIISMIENSPSWQEALDSLRAYLGQMRAATFESLSKENVNEIKSTA</sequence>
<dbReference type="PROSITE" id="PS00167">
    <property type="entry name" value="TRP_SYNTHASE_ALPHA"/>
    <property type="match status" value="1"/>
</dbReference>
<accession>D1CBJ1</accession>
<evidence type="ECO:0000256" key="1">
    <source>
        <dbReference type="ARBA" id="ARBA00003365"/>
    </source>
</evidence>
<evidence type="ECO:0000256" key="10">
    <source>
        <dbReference type="RuleBase" id="RU003662"/>
    </source>
</evidence>
<evidence type="ECO:0000256" key="4">
    <source>
        <dbReference type="ARBA" id="ARBA00022605"/>
    </source>
</evidence>
<comment type="subunit">
    <text evidence="3 9">Tetramer of two alpha and two beta chains.</text>
</comment>
<dbReference type="STRING" id="525904.Tter_1248"/>
<keyword evidence="5 9" id="KW-0822">Tryptophan biosynthesis</keyword>
<dbReference type="HAMAP" id="MF_00131">
    <property type="entry name" value="Trp_synth_alpha"/>
    <property type="match status" value="1"/>
</dbReference>
<evidence type="ECO:0000256" key="3">
    <source>
        <dbReference type="ARBA" id="ARBA00011270"/>
    </source>
</evidence>
<keyword evidence="7 9" id="KW-0456">Lyase</keyword>
<dbReference type="InterPro" id="IPR018204">
    <property type="entry name" value="Trp_synthase_alpha_AS"/>
</dbReference>
<gene>
    <name evidence="9" type="primary">trpA</name>
    <name evidence="11" type="ordered locus">Tter_1248</name>
</gene>
<comment type="catalytic activity">
    <reaction evidence="8 9">
        <text>(1S,2R)-1-C-(indol-3-yl)glycerol 3-phosphate + L-serine = D-glyceraldehyde 3-phosphate + L-tryptophan + H2O</text>
        <dbReference type="Rhea" id="RHEA:10532"/>
        <dbReference type="ChEBI" id="CHEBI:15377"/>
        <dbReference type="ChEBI" id="CHEBI:33384"/>
        <dbReference type="ChEBI" id="CHEBI:57912"/>
        <dbReference type="ChEBI" id="CHEBI:58866"/>
        <dbReference type="ChEBI" id="CHEBI:59776"/>
        <dbReference type="EC" id="4.2.1.20"/>
    </reaction>
</comment>
<evidence type="ECO:0000313" key="12">
    <source>
        <dbReference type="Proteomes" id="UP000000323"/>
    </source>
</evidence>
<dbReference type="EC" id="4.2.1.20" evidence="9"/>
<keyword evidence="6 9" id="KW-0057">Aromatic amino acid biosynthesis</keyword>
<dbReference type="AlphaFoldDB" id="D1CBJ1"/>
<evidence type="ECO:0000256" key="9">
    <source>
        <dbReference type="HAMAP-Rule" id="MF_00131"/>
    </source>
</evidence>
<comment type="pathway">
    <text evidence="2 9">Amino-acid biosynthesis; L-tryptophan biosynthesis; L-tryptophan from chorismate: step 5/5.</text>
</comment>
<evidence type="ECO:0000256" key="8">
    <source>
        <dbReference type="ARBA" id="ARBA00049047"/>
    </source>
</evidence>
<feature type="active site" description="Proton acceptor" evidence="9">
    <location>
        <position position="60"/>
    </location>
</feature>
<organism evidence="11 12">
    <name type="scientific">Thermobaculum terrenum (strain ATCC BAA-798 / CCMEE 7001 / YNP1)</name>
    <dbReference type="NCBI Taxonomy" id="525904"/>
    <lineage>
        <taxon>Bacteria</taxon>
        <taxon>Bacillati</taxon>
        <taxon>Chloroflexota</taxon>
        <taxon>Chloroflexia</taxon>
        <taxon>Candidatus Thermobaculales</taxon>
        <taxon>Candidatus Thermobaculaceae</taxon>
        <taxon>Thermobaculum</taxon>
    </lineage>
</organism>
<dbReference type="Pfam" id="PF00290">
    <property type="entry name" value="Trp_syntA"/>
    <property type="match status" value="1"/>
</dbReference>
<dbReference type="HOGENOM" id="CLU_016734_0_4_0"/>
<dbReference type="PANTHER" id="PTHR43406">
    <property type="entry name" value="TRYPTOPHAN SYNTHASE, ALPHA CHAIN"/>
    <property type="match status" value="1"/>
</dbReference>
<keyword evidence="12" id="KW-1185">Reference proteome</keyword>
<comment type="function">
    <text evidence="1 9">The alpha subunit is responsible for the aldol cleavage of indoleglycerol phosphate to indole and glyceraldehyde 3-phosphate.</text>
</comment>